<feature type="transmembrane region" description="Helical" evidence="14">
    <location>
        <begin position="131"/>
        <end position="153"/>
    </location>
</feature>
<feature type="transmembrane region" description="Helical" evidence="14">
    <location>
        <begin position="98"/>
        <end position="119"/>
    </location>
</feature>
<evidence type="ECO:0000256" key="8">
    <source>
        <dbReference type="ARBA" id="ARBA00022989"/>
    </source>
</evidence>
<organism evidence="15 16">
    <name type="scientific">Actinomadura nitritigenes</name>
    <dbReference type="NCBI Taxonomy" id="134602"/>
    <lineage>
        <taxon>Bacteria</taxon>
        <taxon>Bacillati</taxon>
        <taxon>Actinomycetota</taxon>
        <taxon>Actinomycetes</taxon>
        <taxon>Streptosporangiales</taxon>
        <taxon>Thermomonosporaceae</taxon>
        <taxon>Actinomadura</taxon>
    </lineage>
</organism>
<sequence>MAADFPTEPPAAAPGEDDEQHISPERLRALSDGVFAIAATLLILEVKPPGAGEGVWSGLRHEWPALDAYAVSFLIIGIAWIHHHNLFHQVLKVDRGLLFLNLGMLATIAFLPLPAATLGNHLGRGDAPAAAVFYGVSMAAASLWFTLFWNHLCRRPALMHPRARDEARRARARSLLGPVGYAVAAGVALVSPVGSLALSAAIVLYFIVGRRAPATRTRIPAASGE</sequence>
<evidence type="ECO:0000256" key="7">
    <source>
        <dbReference type="ARBA" id="ARBA00022958"/>
    </source>
</evidence>
<proteinExistence type="inferred from homology"/>
<evidence type="ECO:0000256" key="2">
    <source>
        <dbReference type="ARBA" id="ARBA00006920"/>
    </source>
</evidence>
<evidence type="ECO:0000256" key="3">
    <source>
        <dbReference type="ARBA" id="ARBA00022448"/>
    </source>
</evidence>
<evidence type="ECO:0000256" key="12">
    <source>
        <dbReference type="ARBA" id="ARBA00034430"/>
    </source>
</evidence>
<keyword evidence="6" id="KW-0631">Potassium channel</keyword>
<dbReference type="Pfam" id="PF06736">
    <property type="entry name" value="TMEM175"/>
    <property type="match status" value="1"/>
</dbReference>
<evidence type="ECO:0000256" key="13">
    <source>
        <dbReference type="SAM" id="MobiDB-lite"/>
    </source>
</evidence>
<keyword evidence="4" id="KW-0633">Potassium transport</keyword>
<comment type="similarity">
    <text evidence="2">Belongs to the TMEM175 family.</text>
</comment>
<keyword evidence="7" id="KW-0630">Potassium</keyword>
<accession>A0ABS3QQS9</accession>
<evidence type="ECO:0000256" key="14">
    <source>
        <dbReference type="SAM" id="Phobius"/>
    </source>
</evidence>
<feature type="region of interest" description="Disordered" evidence="13">
    <location>
        <begin position="1"/>
        <end position="20"/>
    </location>
</feature>
<dbReference type="EMBL" id="JAGEOK010000001">
    <property type="protein sequence ID" value="MBO2436338.1"/>
    <property type="molecule type" value="Genomic_DNA"/>
</dbReference>
<keyword evidence="16" id="KW-1185">Reference proteome</keyword>
<keyword evidence="9" id="KW-0406">Ion transport</keyword>
<keyword evidence="5 14" id="KW-0812">Transmembrane</keyword>
<dbReference type="InterPro" id="IPR010617">
    <property type="entry name" value="TMEM175-like"/>
</dbReference>
<keyword evidence="3" id="KW-0813">Transport</keyword>
<dbReference type="PANTHER" id="PTHR31462:SF5">
    <property type="entry name" value="ENDOSOMAL_LYSOSOMAL PROTON CHANNEL TMEM175"/>
    <property type="match status" value="1"/>
</dbReference>
<evidence type="ECO:0000256" key="6">
    <source>
        <dbReference type="ARBA" id="ARBA00022826"/>
    </source>
</evidence>
<comment type="subcellular location">
    <subcellularLocation>
        <location evidence="1">Membrane</location>
        <topology evidence="1">Multi-pass membrane protein</topology>
    </subcellularLocation>
</comment>
<protein>
    <submittedName>
        <fullName evidence="15">DUF1211 domain-containing protein</fullName>
    </submittedName>
</protein>
<evidence type="ECO:0000313" key="16">
    <source>
        <dbReference type="Proteomes" id="UP000666915"/>
    </source>
</evidence>
<keyword evidence="11" id="KW-0407">Ion channel</keyword>
<keyword evidence="8 14" id="KW-1133">Transmembrane helix</keyword>
<evidence type="ECO:0000256" key="10">
    <source>
        <dbReference type="ARBA" id="ARBA00023136"/>
    </source>
</evidence>
<evidence type="ECO:0000256" key="4">
    <source>
        <dbReference type="ARBA" id="ARBA00022538"/>
    </source>
</evidence>
<reference evidence="15 16" key="1">
    <citation type="submission" date="2021-03" db="EMBL/GenBank/DDBJ databases">
        <authorList>
            <person name="Kanchanasin P."/>
            <person name="Saeng-In P."/>
            <person name="Phongsopitanun W."/>
            <person name="Yuki M."/>
            <person name="Kudo T."/>
            <person name="Ohkuma M."/>
            <person name="Tanasupawat S."/>
        </authorList>
    </citation>
    <scope>NUCLEOTIDE SEQUENCE [LARGE SCALE GENOMIC DNA]</scope>
    <source>
        <strain evidence="15 16">L46</strain>
    </source>
</reference>
<comment type="catalytic activity">
    <reaction evidence="12">
        <text>K(+)(in) = K(+)(out)</text>
        <dbReference type="Rhea" id="RHEA:29463"/>
        <dbReference type="ChEBI" id="CHEBI:29103"/>
    </reaction>
</comment>
<dbReference type="PANTHER" id="PTHR31462">
    <property type="entry name" value="ENDOSOMAL/LYSOSOMAL POTASSIUM CHANNEL TMEM175"/>
    <property type="match status" value="1"/>
</dbReference>
<name>A0ABS3QQS9_9ACTN</name>
<evidence type="ECO:0000256" key="5">
    <source>
        <dbReference type="ARBA" id="ARBA00022692"/>
    </source>
</evidence>
<dbReference type="RefSeq" id="WP_208264594.1">
    <property type="nucleotide sequence ID" value="NZ_BAAAGM010000008.1"/>
</dbReference>
<dbReference type="Proteomes" id="UP000666915">
    <property type="component" value="Unassembled WGS sequence"/>
</dbReference>
<gene>
    <name evidence="15" type="ORF">J4557_02290</name>
</gene>
<evidence type="ECO:0000256" key="1">
    <source>
        <dbReference type="ARBA" id="ARBA00004141"/>
    </source>
</evidence>
<feature type="transmembrane region" description="Helical" evidence="14">
    <location>
        <begin position="174"/>
        <end position="207"/>
    </location>
</feature>
<evidence type="ECO:0000256" key="11">
    <source>
        <dbReference type="ARBA" id="ARBA00023303"/>
    </source>
</evidence>
<feature type="transmembrane region" description="Helical" evidence="14">
    <location>
        <begin position="66"/>
        <end position="86"/>
    </location>
</feature>
<evidence type="ECO:0000313" key="15">
    <source>
        <dbReference type="EMBL" id="MBO2436338.1"/>
    </source>
</evidence>
<comment type="caution">
    <text evidence="15">The sequence shown here is derived from an EMBL/GenBank/DDBJ whole genome shotgun (WGS) entry which is preliminary data.</text>
</comment>
<keyword evidence="10 14" id="KW-0472">Membrane</keyword>
<evidence type="ECO:0000256" key="9">
    <source>
        <dbReference type="ARBA" id="ARBA00023065"/>
    </source>
</evidence>